<proteinExistence type="predicted"/>
<sequence length="318" mass="37710">MYEPKIEYYKGDNETEIKKLLKTLTLYELYNTFENELNSIPDVPTCNERCGAILKGDSKEGLYLLNLCKVICKIILEVIANNGIYRESPCSGSFIYLNIWLYEHVKKIEAQDSEIDNFYETLDSIRQIRKSVLEKCPIINFNKDKNGFKDMKYLFEFMHMYKDIKDKITKYYNLNDQLYCKHIKSFFQYYNNIKENCKSKTKPKYCNMISKFKATFITTDNIKEIYDKCKYEATSCKDDIVIKDDLPCLKEKDISTIPAKRGDINYIFTPLGVYLRSRISKKKNIHNHVGQENYDLLKYTSNVEEISPDNRRYNVMYQ</sequence>
<reference evidence="1 2" key="1">
    <citation type="submission" date="2011-08" db="EMBL/GenBank/DDBJ databases">
        <title>The Genome Sequence of Plasmodium vivax India VII.</title>
        <authorList>
            <consortium name="The Broad Institute Genome Sequencing Platform"/>
            <consortium name="The Broad Institute Genome Sequencing Center for Infectious Disease"/>
            <person name="Neafsey D."/>
            <person name="Carlton J."/>
            <person name="Barnwell J."/>
            <person name="Collins W."/>
            <person name="Escalante A."/>
            <person name="Mullikin J."/>
            <person name="Saul A."/>
            <person name="Guigo R."/>
            <person name="Camara F."/>
            <person name="Young S.K."/>
            <person name="Zeng Q."/>
            <person name="Gargeya S."/>
            <person name="Fitzgerald M."/>
            <person name="Haas B."/>
            <person name="Abouelleil A."/>
            <person name="Alvarado L."/>
            <person name="Arachchi H.M."/>
            <person name="Berlin A."/>
            <person name="Brown A."/>
            <person name="Chapman S.B."/>
            <person name="Chen Z."/>
            <person name="Dunbar C."/>
            <person name="Freedman E."/>
            <person name="Gearin G."/>
            <person name="Gellesch M."/>
            <person name="Goldberg J."/>
            <person name="Griggs A."/>
            <person name="Gujja S."/>
            <person name="Heiman D."/>
            <person name="Howarth C."/>
            <person name="Larson L."/>
            <person name="Lui A."/>
            <person name="MacDonald P.J.P."/>
            <person name="Montmayeur A."/>
            <person name="Murphy C."/>
            <person name="Neiman D."/>
            <person name="Pearson M."/>
            <person name="Priest M."/>
            <person name="Roberts A."/>
            <person name="Saif S."/>
            <person name="Shea T."/>
            <person name="Shenoy N."/>
            <person name="Sisk P."/>
            <person name="Stolte C."/>
            <person name="Sykes S."/>
            <person name="Wortman J."/>
            <person name="Nusbaum C."/>
            <person name="Birren B."/>
        </authorList>
    </citation>
    <scope>NUCLEOTIDE SEQUENCE [LARGE SCALE GENOMIC DNA]</scope>
    <source>
        <strain evidence="1 2">India VII</strain>
    </source>
</reference>
<dbReference type="AlphaFoldDB" id="A0A0J9S2E3"/>
<gene>
    <name evidence="1" type="ORF">PVIIG_06259</name>
</gene>
<evidence type="ECO:0000313" key="1">
    <source>
        <dbReference type="EMBL" id="KMZ76936.1"/>
    </source>
</evidence>
<dbReference type="OrthoDB" id="10395836at2759"/>
<dbReference type="Pfam" id="PF05795">
    <property type="entry name" value="Plasmodium_Vir"/>
    <property type="match status" value="1"/>
</dbReference>
<protein>
    <recommendedName>
        <fullName evidence="3">VIR protein</fullName>
    </recommendedName>
</protein>
<evidence type="ECO:0008006" key="3">
    <source>
        <dbReference type="Google" id="ProtNLM"/>
    </source>
</evidence>
<organism evidence="1 2">
    <name type="scientific">Plasmodium vivax India VII</name>
    <dbReference type="NCBI Taxonomy" id="1077284"/>
    <lineage>
        <taxon>Eukaryota</taxon>
        <taxon>Sar</taxon>
        <taxon>Alveolata</taxon>
        <taxon>Apicomplexa</taxon>
        <taxon>Aconoidasida</taxon>
        <taxon>Haemosporida</taxon>
        <taxon>Plasmodiidae</taxon>
        <taxon>Plasmodium</taxon>
        <taxon>Plasmodium (Plasmodium)</taxon>
    </lineage>
</organism>
<dbReference type="Proteomes" id="UP000053562">
    <property type="component" value="Unassembled WGS sequence"/>
</dbReference>
<evidence type="ECO:0000313" key="2">
    <source>
        <dbReference type="Proteomes" id="UP000053562"/>
    </source>
</evidence>
<name>A0A0J9S2E3_PLAVI</name>
<accession>A0A0J9S2E3</accession>
<dbReference type="InterPro" id="IPR008780">
    <property type="entry name" value="Plasmodium_Vir"/>
</dbReference>
<dbReference type="EMBL" id="KQ234561">
    <property type="protein sequence ID" value="KMZ76936.1"/>
    <property type="molecule type" value="Genomic_DNA"/>
</dbReference>